<dbReference type="AlphaFoldDB" id="A0A1Y2GJ07"/>
<dbReference type="OrthoDB" id="29013at2759"/>
<dbReference type="STRING" id="64571.A0A1Y2GJ07"/>
<dbReference type="Pfam" id="PF12895">
    <property type="entry name" value="ANAPC3"/>
    <property type="match status" value="1"/>
</dbReference>
<feature type="repeat" description="TPR" evidence="3">
    <location>
        <begin position="502"/>
        <end position="535"/>
    </location>
</feature>
<evidence type="ECO:0000256" key="3">
    <source>
        <dbReference type="PROSITE-ProRule" id="PRU00339"/>
    </source>
</evidence>
<protein>
    <recommendedName>
        <fullName evidence="6">TPR-like protein</fullName>
    </recommendedName>
</protein>
<comment type="caution">
    <text evidence="4">The sequence shown here is derived from an EMBL/GenBank/DDBJ whole genome shotgun (WGS) entry which is preliminary data.</text>
</comment>
<feature type="repeat" description="TPR" evidence="3">
    <location>
        <begin position="433"/>
        <end position="466"/>
    </location>
</feature>
<evidence type="ECO:0000313" key="4">
    <source>
        <dbReference type="EMBL" id="ORZ12440.1"/>
    </source>
</evidence>
<dbReference type="Pfam" id="PF13432">
    <property type="entry name" value="TPR_16"/>
    <property type="match status" value="1"/>
</dbReference>
<evidence type="ECO:0000313" key="5">
    <source>
        <dbReference type="Proteomes" id="UP000193648"/>
    </source>
</evidence>
<name>A0A1Y2GJ07_9FUNG</name>
<evidence type="ECO:0000256" key="1">
    <source>
        <dbReference type="ARBA" id="ARBA00002550"/>
    </source>
</evidence>
<dbReference type="PROSITE" id="PS50005">
    <property type="entry name" value="TPR"/>
    <property type="match status" value="2"/>
</dbReference>
<dbReference type="EMBL" id="MCFF01000025">
    <property type="protein sequence ID" value="ORZ12440.1"/>
    <property type="molecule type" value="Genomic_DNA"/>
</dbReference>
<dbReference type="PANTHER" id="PTHR23083">
    <property type="entry name" value="TETRATRICOPEPTIDE REPEAT PROTEIN, TPR"/>
    <property type="match status" value="1"/>
</dbReference>
<dbReference type="InParanoid" id="A0A1Y2GJ07"/>
<dbReference type="InterPro" id="IPR011990">
    <property type="entry name" value="TPR-like_helical_dom_sf"/>
</dbReference>
<dbReference type="SMART" id="SM00028">
    <property type="entry name" value="TPR"/>
    <property type="match status" value="6"/>
</dbReference>
<dbReference type="Proteomes" id="UP000193648">
    <property type="component" value="Unassembled WGS sequence"/>
</dbReference>
<dbReference type="SUPFAM" id="SSF48452">
    <property type="entry name" value="TPR-like"/>
    <property type="match status" value="2"/>
</dbReference>
<accession>A0A1Y2GJ07</accession>
<dbReference type="InterPro" id="IPR019734">
    <property type="entry name" value="TPR_rpt"/>
</dbReference>
<evidence type="ECO:0008006" key="6">
    <source>
        <dbReference type="Google" id="ProtNLM"/>
    </source>
</evidence>
<proteinExistence type="inferred from homology"/>
<gene>
    <name evidence="4" type="ORF">BCR41DRAFT_99735</name>
</gene>
<dbReference type="Gene3D" id="1.25.40.10">
    <property type="entry name" value="Tetratricopeptide repeat domain"/>
    <property type="match status" value="2"/>
</dbReference>
<keyword evidence="3" id="KW-0802">TPR repeat</keyword>
<sequence>MIEQIVEDRKILGSGNDADKRALVETIYRASQKTFQSPRILRFLFFALVELGQYDEAELALKAYLDQVEINLKVKSGAGIVDDQPLTHEQRIRQDTESDYDIAVVMVEGSRLYGKELGKPTEALSCVERALANIQQNLQKEDTHELLFNAYINQGVAHSLLASDAHEPEKRPSLYTNAIESFEKAIEVSPEAFEGHYYLALQLAEMREVSKAIAAVKQSVALNASHIPSWHLLALLLSAQKDYERALNICSVALKESDWDLPQTDGLSASQLEGEDYLALRITQAALQDQLYGPESALEPQEALFVLYTKVFAPEPGSVGESLYDIPKTNYASSITSIGSAGSKKKSKTIPPAAAAAAAAAAANAAANAAAGKTAAPQAIQRPIMKSVLRTARANHVLATLWLMSASVFRRLDRMEEALKAIEEAERVNASNPDVWYQLGLLYAAQGKQETASVSYSKALALAPYHPACLTRVGRSYLETGSVEMAESMLETTTKSRGWNYAEAWFYLGKVFEASDRLARAKECLWYALDLERSRPIRDFTDALPRYLA</sequence>
<evidence type="ECO:0000256" key="2">
    <source>
        <dbReference type="ARBA" id="ARBA00038251"/>
    </source>
</evidence>
<dbReference type="GeneID" id="33572958"/>
<dbReference type="InterPro" id="IPR051722">
    <property type="entry name" value="Endocytosis_PI4K-reg_protein"/>
</dbReference>
<keyword evidence="5" id="KW-1185">Reference proteome</keyword>
<reference evidence="4 5" key="1">
    <citation type="submission" date="2016-07" db="EMBL/GenBank/DDBJ databases">
        <title>Pervasive Adenine N6-methylation of Active Genes in Fungi.</title>
        <authorList>
            <consortium name="DOE Joint Genome Institute"/>
            <person name="Mondo S.J."/>
            <person name="Dannebaum R.O."/>
            <person name="Kuo R.C."/>
            <person name="Labutti K."/>
            <person name="Haridas S."/>
            <person name="Kuo A."/>
            <person name="Salamov A."/>
            <person name="Ahrendt S.R."/>
            <person name="Lipzen A."/>
            <person name="Sullivan W."/>
            <person name="Andreopoulos W.B."/>
            <person name="Clum A."/>
            <person name="Lindquist E."/>
            <person name="Daum C."/>
            <person name="Ramamoorthy G.K."/>
            <person name="Gryganskyi A."/>
            <person name="Culley D."/>
            <person name="Magnuson J.K."/>
            <person name="James T.Y."/>
            <person name="O'Malley M.A."/>
            <person name="Stajich J.E."/>
            <person name="Spatafora J.W."/>
            <person name="Visel A."/>
            <person name="Grigoriev I.V."/>
        </authorList>
    </citation>
    <scope>NUCLEOTIDE SEQUENCE [LARGE SCALE GENOMIC DNA]</scope>
    <source>
        <strain evidence="4 5">NRRL 3116</strain>
    </source>
</reference>
<dbReference type="RefSeq" id="XP_021880059.1">
    <property type="nucleotide sequence ID" value="XM_022031117.1"/>
</dbReference>
<comment type="similarity">
    <text evidence="2">Belongs to the YPP1 family.</text>
</comment>
<comment type="function">
    <text evidence="1">Involved in endocytosis.</text>
</comment>
<organism evidence="4 5">
    <name type="scientific">Lobosporangium transversale</name>
    <dbReference type="NCBI Taxonomy" id="64571"/>
    <lineage>
        <taxon>Eukaryota</taxon>
        <taxon>Fungi</taxon>
        <taxon>Fungi incertae sedis</taxon>
        <taxon>Mucoromycota</taxon>
        <taxon>Mortierellomycotina</taxon>
        <taxon>Mortierellomycetes</taxon>
        <taxon>Mortierellales</taxon>
        <taxon>Mortierellaceae</taxon>
        <taxon>Lobosporangium</taxon>
    </lineage>
</organism>
<dbReference type="PANTHER" id="PTHR23083:SF464">
    <property type="entry name" value="TETRATRICOPEPTIDE REPEAT DOMAIN 7, ISOFORM A"/>
    <property type="match status" value="1"/>
</dbReference>